<gene>
    <name evidence="11" type="ORF">GCK32_014359</name>
</gene>
<dbReference type="GO" id="GO:0030553">
    <property type="term" value="F:cGMP binding"/>
    <property type="evidence" value="ECO:0007669"/>
    <property type="project" value="TreeGrafter"/>
</dbReference>
<dbReference type="AlphaFoldDB" id="A0AAN8J341"/>
<proteinExistence type="predicted"/>
<reference evidence="11 12" key="1">
    <citation type="submission" date="2019-10" db="EMBL/GenBank/DDBJ databases">
        <title>Assembly and Annotation for the nematode Trichostrongylus colubriformis.</title>
        <authorList>
            <person name="Martin J."/>
        </authorList>
    </citation>
    <scope>NUCLEOTIDE SEQUENCE [LARGE SCALE GENOMIC DNA]</scope>
    <source>
        <strain evidence="11">G859</strain>
        <tissue evidence="11">Whole worm</tissue>
    </source>
</reference>
<dbReference type="Gene3D" id="2.60.120.10">
    <property type="entry name" value="Jelly Rolls"/>
    <property type="match status" value="1"/>
</dbReference>
<keyword evidence="2" id="KW-0813">Transport</keyword>
<keyword evidence="4 9" id="KW-1133">Transmembrane helix</keyword>
<evidence type="ECO:0000313" key="11">
    <source>
        <dbReference type="EMBL" id="KAK5983464.1"/>
    </source>
</evidence>
<evidence type="ECO:0000313" key="12">
    <source>
        <dbReference type="Proteomes" id="UP001331761"/>
    </source>
</evidence>
<feature type="domain" description="Cyclic nucleotide-binding" evidence="10">
    <location>
        <begin position="104"/>
        <end position="227"/>
    </location>
</feature>
<name>A0AAN8J341_TRICO</name>
<dbReference type="SMART" id="SM00100">
    <property type="entry name" value="cNMP"/>
    <property type="match status" value="1"/>
</dbReference>
<keyword evidence="12" id="KW-1185">Reference proteome</keyword>
<dbReference type="Pfam" id="PF00027">
    <property type="entry name" value="cNMP_binding"/>
    <property type="match status" value="1"/>
</dbReference>
<evidence type="ECO:0000256" key="2">
    <source>
        <dbReference type="ARBA" id="ARBA00022448"/>
    </source>
</evidence>
<evidence type="ECO:0000256" key="7">
    <source>
        <dbReference type="ARBA" id="ARBA00023286"/>
    </source>
</evidence>
<dbReference type="GO" id="GO:0044877">
    <property type="term" value="F:protein-containing complex binding"/>
    <property type="evidence" value="ECO:0007669"/>
    <property type="project" value="TreeGrafter"/>
</dbReference>
<keyword evidence="5" id="KW-0406">Ion transport</keyword>
<organism evidence="11 12">
    <name type="scientific">Trichostrongylus colubriformis</name>
    <name type="common">Black scour worm</name>
    <dbReference type="NCBI Taxonomy" id="6319"/>
    <lineage>
        <taxon>Eukaryota</taxon>
        <taxon>Metazoa</taxon>
        <taxon>Ecdysozoa</taxon>
        <taxon>Nematoda</taxon>
        <taxon>Chromadorea</taxon>
        <taxon>Rhabditida</taxon>
        <taxon>Rhabditina</taxon>
        <taxon>Rhabditomorpha</taxon>
        <taxon>Strongyloidea</taxon>
        <taxon>Trichostrongylidae</taxon>
        <taxon>Trichostrongylus</taxon>
    </lineage>
</organism>
<comment type="subcellular location">
    <subcellularLocation>
        <location evidence="1">Membrane</location>
        <topology evidence="1">Multi-pass membrane protein</topology>
    </subcellularLocation>
</comment>
<dbReference type="Gene3D" id="1.10.287.630">
    <property type="entry name" value="Helix hairpin bin"/>
    <property type="match status" value="1"/>
</dbReference>
<dbReference type="CDD" id="cd00038">
    <property type="entry name" value="CAP_ED"/>
    <property type="match status" value="1"/>
</dbReference>
<evidence type="ECO:0000256" key="6">
    <source>
        <dbReference type="ARBA" id="ARBA00023136"/>
    </source>
</evidence>
<evidence type="ECO:0000256" key="3">
    <source>
        <dbReference type="ARBA" id="ARBA00022692"/>
    </source>
</evidence>
<keyword evidence="6 9" id="KW-0472">Membrane</keyword>
<dbReference type="GO" id="GO:0005886">
    <property type="term" value="C:plasma membrane"/>
    <property type="evidence" value="ECO:0007669"/>
    <property type="project" value="TreeGrafter"/>
</dbReference>
<dbReference type="EMBL" id="WIXE01003953">
    <property type="protein sequence ID" value="KAK5983464.1"/>
    <property type="molecule type" value="Genomic_DNA"/>
</dbReference>
<protein>
    <submittedName>
        <fullName evidence="11">Cyclic Nucleotide Gated channel</fullName>
    </submittedName>
</protein>
<comment type="caution">
    <text evidence="11">The sequence shown here is derived from an EMBL/GenBank/DDBJ whole genome shotgun (WGS) entry which is preliminary data.</text>
</comment>
<evidence type="ECO:0000256" key="1">
    <source>
        <dbReference type="ARBA" id="ARBA00004141"/>
    </source>
</evidence>
<evidence type="ECO:0000256" key="4">
    <source>
        <dbReference type="ARBA" id="ARBA00022989"/>
    </source>
</evidence>
<dbReference type="InterPro" id="IPR014710">
    <property type="entry name" value="RmlC-like_jellyroll"/>
</dbReference>
<dbReference type="InterPro" id="IPR050866">
    <property type="entry name" value="CNG_cation_channel"/>
</dbReference>
<dbReference type="InterPro" id="IPR018490">
    <property type="entry name" value="cNMP-bd_dom_sf"/>
</dbReference>
<keyword evidence="3 9" id="KW-0812">Transmembrane</keyword>
<feature type="transmembrane region" description="Helical" evidence="9">
    <location>
        <begin position="7"/>
        <end position="28"/>
    </location>
</feature>
<dbReference type="GO" id="GO:0017071">
    <property type="term" value="C:intracellular cyclic nucleotide activated cation channel complex"/>
    <property type="evidence" value="ECO:0007669"/>
    <property type="project" value="TreeGrafter"/>
</dbReference>
<evidence type="ECO:0000259" key="10">
    <source>
        <dbReference type="PROSITE" id="PS50042"/>
    </source>
</evidence>
<sequence>MLEVIDTLIGVLVFATIIGGVGSVVTHMNEEVYEFRQKMDGIKFYMKYRMVTPAIQERVISCFTYMHSQHQLNDEQELLCVLPPRLQGQIAVNLHMDTLKKVELFKQCSAGFLYEVVLRIKQQIYSPNDYLFRAGERAKEMFIVKRGTLRVIDEENSTAAMTLTDGATFGEMSVILIDGNQLGSSRAVSLRSEGYSDVYILNQDDVSTILQEYPVDRERLLANAREMLRSRNLLSDGIDESTEQPASMLSLEEQLSRMKAQIGDLDGQLNNMYASFNEMSTEMKRRVTAVERLFSRHRRQIKLDCIRGKIRF</sequence>
<dbReference type="PROSITE" id="PS50042">
    <property type="entry name" value="CNMP_BINDING_3"/>
    <property type="match status" value="1"/>
</dbReference>
<dbReference type="SUPFAM" id="SSF51206">
    <property type="entry name" value="cAMP-binding domain-like"/>
    <property type="match status" value="1"/>
</dbReference>
<dbReference type="PANTHER" id="PTHR45638:SF10">
    <property type="entry name" value="CYCLIC NUCLEOTIDE-BINDING DOMAIN-CONTAINING PROTEIN"/>
    <property type="match status" value="1"/>
</dbReference>
<dbReference type="Proteomes" id="UP001331761">
    <property type="component" value="Unassembled WGS sequence"/>
</dbReference>
<dbReference type="PANTHER" id="PTHR45638">
    <property type="entry name" value="CYCLIC NUCLEOTIDE-GATED CATION CHANNEL SUBUNIT A"/>
    <property type="match status" value="1"/>
</dbReference>
<dbReference type="GO" id="GO:0005223">
    <property type="term" value="F:intracellularly cGMP-activated cation channel activity"/>
    <property type="evidence" value="ECO:0007669"/>
    <property type="project" value="TreeGrafter"/>
</dbReference>
<keyword evidence="7" id="KW-1071">Ligand-gated ion channel</keyword>
<evidence type="ECO:0000256" key="5">
    <source>
        <dbReference type="ARBA" id="ARBA00023065"/>
    </source>
</evidence>
<dbReference type="GO" id="GO:0005222">
    <property type="term" value="F:intracellularly cAMP-activated cation channel activity"/>
    <property type="evidence" value="ECO:0007669"/>
    <property type="project" value="TreeGrafter"/>
</dbReference>
<evidence type="ECO:0000256" key="9">
    <source>
        <dbReference type="SAM" id="Phobius"/>
    </source>
</evidence>
<dbReference type="InterPro" id="IPR000595">
    <property type="entry name" value="cNMP-bd_dom"/>
</dbReference>
<evidence type="ECO:0000256" key="8">
    <source>
        <dbReference type="ARBA" id="ARBA00023303"/>
    </source>
</evidence>
<accession>A0AAN8J341</accession>
<keyword evidence="8" id="KW-0407">Ion channel</keyword>
<dbReference type="FunFam" id="1.10.287.630:FF:000001">
    <property type="entry name" value="Cyclic nucleotide-gated channel alpha 3"/>
    <property type="match status" value="1"/>
</dbReference>